<feature type="compositionally biased region" description="Gly residues" evidence="1">
    <location>
        <begin position="10"/>
        <end position="19"/>
    </location>
</feature>
<reference evidence="2 3" key="1">
    <citation type="submission" date="2018-12" db="EMBL/GenBank/DDBJ databases">
        <authorList>
            <person name="Li K."/>
        </authorList>
    </citation>
    <scope>NUCLEOTIDE SEQUENCE [LARGE SCALE GENOMIC DNA]</scope>
    <source>
        <strain evidence="3">CR22</strain>
    </source>
</reference>
<proteinExistence type="predicted"/>
<dbReference type="KEGG" id="saqu:EJC51_19040"/>
<feature type="compositionally biased region" description="Gly residues" evidence="1">
    <location>
        <begin position="27"/>
        <end position="51"/>
    </location>
</feature>
<dbReference type="EMBL" id="CP034463">
    <property type="protein sequence ID" value="AZP18000.1"/>
    <property type="molecule type" value="Genomic_DNA"/>
</dbReference>
<sequence>MTLRQLAGWTSGGGTGFPGGARIPEVGGRGAGGVGGAVHRGRWGGRGGSAGAPGRPGLFSGVGWTRSWASGSGGCVPSP</sequence>
<feature type="region of interest" description="Disordered" evidence="1">
    <location>
        <begin position="1"/>
        <end position="54"/>
    </location>
</feature>
<dbReference type="Proteomes" id="UP000280197">
    <property type="component" value="Chromosome"/>
</dbReference>
<name>A0A3S9I0X8_9ACTN</name>
<keyword evidence="3" id="KW-1185">Reference proteome</keyword>
<organism evidence="2 3">
    <name type="scientific">Streptomyces aquilus</name>
    <dbReference type="NCBI Taxonomy" id="2548456"/>
    <lineage>
        <taxon>Bacteria</taxon>
        <taxon>Bacillati</taxon>
        <taxon>Actinomycetota</taxon>
        <taxon>Actinomycetes</taxon>
        <taxon>Kitasatosporales</taxon>
        <taxon>Streptomycetaceae</taxon>
        <taxon>Streptomyces</taxon>
    </lineage>
</organism>
<evidence type="ECO:0000313" key="2">
    <source>
        <dbReference type="EMBL" id="AZP18000.1"/>
    </source>
</evidence>
<evidence type="ECO:0000313" key="3">
    <source>
        <dbReference type="Proteomes" id="UP000280197"/>
    </source>
</evidence>
<protein>
    <submittedName>
        <fullName evidence="2">Uncharacterized protein</fullName>
    </submittedName>
</protein>
<dbReference type="AlphaFoldDB" id="A0A3S9I0X8"/>
<accession>A0A3S9I0X8</accession>
<gene>
    <name evidence="2" type="ORF">EJC51_19040</name>
</gene>
<evidence type="ECO:0000256" key="1">
    <source>
        <dbReference type="SAM" id="MobiDB-lite"/>
    </source>
</evidence>